<dbReference type="Pfam" id="PF00990">
    <property type="entry name" value="GGDEF"/>
    <property type="match status" value="1"/>
</dbReference>
<dbReference type="PROSITE" id="PS50883">
    <property type="entry name" value="EAL"/>
    <property type="match status" value="1"/>
</dbReference>
<dbReference type="RefSeq" id="WP_023163239.1">
    <property type="nucleotide sequence ID" value="NC_022592.1"/>
</dbReference>
<dbReference type="CDD" id="cd01948">
    <property type="entry name" value="EAL"/>
    <property type="match status" value="1"/>
</dbReference>
<dbReference type="Pfam" id="PF00563">
    <property type="entry name" value="EAL"/>
    <property type="match status" value="1"/>
</dbReference>
<name>A0ABN4BND7_9CLOT</name>
<keyword evidence="1" id="KW-0175">Coiled coil</keyword>
<dbReference type="Gene3D" id="3.30.70.270">
    <property type="match status" value="1"/>
</dbReference>
<feature type="coiled-coil region" evidence="1">
    <location>
        <begin position="92"/>
        <end position="147"/>
    </location>
</feature>
<protein>
    <submittedName>
        <fullName evidence="5">EAL domain-containing protein</fullName>
    </submittedName>
</protein>
<dbReference type="EMBL" id="CP006763">
    <property type="protein sequence ID" value="AGY77767.1"/>
    <property type="molecule type" value="Genomic_DNA"/>
</dbReference>
<keyword evidence="2" id="KW-0472">Membrane</keyword>
<accession>A0ABN4BND7</accession>
<evidence type="ECO:0000259" key="4">
    <source>
        <dbReference type="PROSITE" id="PS50887"/>
    </source>
</evidence>
<sequence>MIKEIINKIKKNFFVQVISKNPKLQIIFNSVIMLALTIFLIFTFISYKTLKDSYNNETNMYQNGYLTSAYANKINEDIWSIRLYALYSVNDYMNTKDKVDEYEKDVEENINKYTTLHDLTNEEKDLVVQLKESNKKYSNRLNELLGKLKESKTITNDEKKEIMNLGDRRIELSKEMLNYSDQYIKSLSDKNEIIKEITLRTIIVINFAMILLFSLMMFVVTKISKKMDYYAFHNCVTDLPNKNYVLNTLVKEIPKINTYSILISLDMDNFKAVNDTLGHISGDEFLKQAGRRFKKVMHIQDYICHNGGDEFLFLIKSVKNKDEAEVMLREILNVFKKPFNIYGKNVDYVTASLGVAVIPKDGNNFEILYKRADDAMYESKRIGKHVYSFYNDAINVGIYEDTIKKKAIEDGIKNGEFKVFYQPKISKHGEVLGAEALVRWIKEDNKIIPPSEFIDFAEREGLIKYIGELVIVEVCKNVSNWIDKGYKNFKIAVNLSTEQLIDSKLCDNLLKVIKRFKVPFEYIEFEVTETTIAKNFDEAVNNINKIRANGIKISLDDFGTGYSSLNYLKNMPIDIIKIDKSFVDDITSNEASVVMVNTIISLSHYFGYEVVAEGVEAIEQIENLKSLGCDIFQGYYYGKPMEDTNFENGFLKLRNIK</sequence>
<feature type="transmembrane region" description="Helical" evidence="2">
    <location>
        <begin position="26"/>
        <end position="47"/>
    </location>
</feature>
<dbReference type="InterPro" id="IPR035919">
    <property type="entry name" value="EAL_sf"/>
</dbReference>
<dbReference type="PROSITE" id="PS50887">
    <property type="entry name" value="GGDEF"/>
    <property type="match status" value="1"/>
</dbReference>
<dbReference type="PANTHER" id="PTHR33121:SF71">
    <property type="entry name" value="OXYGEN SENSOR PROTEIN DOSP"/>
    <property type="match status" value="1"/>
</dbReference>
<dbReference type="Gene3D" id="3.20.20.450">
    <property type="entry name" value="EAL domain"/>
    <property type="match status" value="1"/>
</dbReference>
<dbReference type="InterPro" id="IPR050706">
    <property type="entry name" value="Cyclic-di-GMP_PDE-like"/>
</dbReference>
<evidence type="ECO:0000313" key="5">
    <source>
        <dbReference type="EMBL" id="AGY77767.1"/>
    </source>
</evidence>
<evidence type="ECO:0000256" key="1">
    <source>
        <dbReference type="SAM" id="Coils"/>
    </source>
</evidence>
<dbReference type="Proteomes" id="UP000017590">
    <property type="component" value="Chromosome"/>
</dbReference>
<dbReference type="PANTHER" id="PTHR33121">
    <property type="entry name" value="CYCLIC DI-GMP PHOSPHODIESTERASE PDEF"/>
    <property type="match status" value="1"/>
</dbReference>
<gene>
    <name evidence="5" type="ORF">CAETHG_3564</name>
</gene>
<feature type="domain" description="EAL" evidence="3">
    <location>
        <begin position="401"/>
        <end position="654"/>
    </location>
</feature>
<proteinExistence type="predicted"/>
<feature type="domain" description="GGDEF" evidence="4">
    <location>
        <begin position="258"/>
        <end position="392"/>
    </location>
</feature>
<dbReference type="NCBIfam" id="TIGR00254">
    <property type="entry name" value="GGDEF"/>
    <property type="match status" value="1"/>
</dbReference>
<evidence type="ECO:0000259" key="3">
    <source>
        <dbReference type="PROSITE" id="PS50883"/>
    </source>
</evidence>
<dbReference type="SUPFAM" id="SSF55073">
    <property type="entry name" value="Nucleotide cyclase"/>
    <property type="match status" value="1"/>
</dbReference>
<evidence type="ECO:0000313" key="6">
    <source>
        <dbReference type="Proteomes" id="UP000017590"/>
    </source>
</evidence>
<keyword evidence="6" id="KW-1185">Reference proteome</keyword>
<keyword evidence="2" id="KW-0812">Transmembrane</keyword>
<evidence type="ECO:0000256" key="2">
    <source>
        <dbReference type="SAM" id="Phobius"/>
    </source>
</evidence>
<dbReference type="SMART" id="SM00052">
    <property type="entry name" value="EAL"/>
    <property type="match status" value="1"/>
</dbReference>
<dbReference type="SMART" id="SM00267">
    <property type="entry name" value="GGDEF"/>
    <property type="match status" value="1"/>
</dbReference>
<organism evidence="5 6">
    <name type="scientific">Clostridium autoethanogenum DSM 10061</name>
    <dbReference type="NCBI Taxonomy" id="1341692"/>
    <lineage>
        <taxon>Bacteria</taxon>
        <taxon>Bacillati</taxon>
        <taxon>Bacillota</taxon>
        <taxon>Clostridia</taxon>
        <taxon>Eubacteriales</taxon>
        <taxon>Clostridiaceae</taxon>
        <taxon>Clostridium</taxon>
    </lineage>
</organism>
<dbReference type="CDD" id="cd01949">
    <property type="entry name" value="GGDEF"/>
    <property type="match status" value="1"/>
</dbReference>
<dbReference type="InterPro" id="IPR001633">
    <property type="entry name" value="EAL_dom"/>
</dbReference>
<dbReference type="InterPro" id="IPR000160">
    <property type="entry name" value="GGDEF_dom"/>
</dbReference>
<keyword evidence="2" id="KW-1133">Transmembrane helix</keyword>
<dbReference type="InterPro" id="IPR029787">
    <property type="entry name" value="Nucleotide_cyclase"/>
</dbReference>
<dbReference type="InterPro" id="IPR043128">
    <property type="entry name" value="Rev_trsase/Diguanyl_cyclase"/>
</dbReference>
<feature type="transmembrane region" description="Helical" evidence="2">
    <location>
        <begin position="197"/>
        <end position="220"/>
    </location>
</feature>
<dbReference type="SUPFAM" id="SSF141868">
    <property type="entry name" value="EAL domain-like"/>
    <property type="match status" value="1"/>
</dbReference>
<reference evidence="6" key="1">
    <citation type="journal article" date="2014" name="Biotechnol. Biofuels">
        <title>Comparison of single-molecule sequencing and hybrid approaches for finishing the genome of Clostridium autoethanogenum and analysis of CRISPR systems in industrial relevant Clostridia.</title>
        <authorList>
            <person name="Brown S.D."/>
            <person name="Nagaraju S."/>
            <person name="Utturkar S."/>
            <person name="De Tissera S."/>
            <person name="Segovia S."/>
            <person name="Mitchell W."/>
            <person name="Land M.L."/>
            <person name="Dassanayake A."/>
            <person name="Kopke M."/>
        </authorList>
    </citation>
    <scope>NUCLEOTIDE SEQUENCE [LARGE SCALE GENOMIC DNA]</scope>
    <source>
        <strain evidence="6">DSM 10061</strain>
    </source>
</reference>